<evidence type="ECO:0000313" key="2">
    <source>
        <dbReference type="Proteomes" id="UP001057402"/>
    </source>
</evidence>
<dbReference type="Proteomes" id="UP001057402">
    <property type="component" value="Chromosome 3"/>
</dbReference>
<accession>A0ACB9RVU8</accession>
<organism evidence="1 2">
    <name type="scientific">Melastoma candidum</name>
    <dbReference type="NCBI Taxonomy" id="119954"/>
    <lineage>
        <taxon>Eukaryota</taxon>
        <taxon>Viridiplantae</taxon>
        <taxon>Streptophyta</taxon>
        <taxon>Embryophyta</taxon>
        <taxon>Tracheophyta</taxon>
        <taxon>Spermatophyta</taxon>
        <taxon>Magnoliopsida</taxon>
        <taxon>eudicotyledons</taxon>
        <taxon>Gunneridae</taxon>
        <taxon>Pentapetalae</taxon>
        <taxon>rosids</taxon>
        <taxon>malvids</taxon>
        <taxon>Myrtales</taxon>
        <taxon>Melastomataceae</taxon>
        <taxon>Melastomatoideae</taxon>
        <taxon>Melastomateae</taxon>
        <taxon>Melastoma</taxon>
    </lineage>
</organism>
<gene>
    <name evidence="1" type="ORF">MLD38_008491</name>
</gene>
<proteinExistence type="predicted"/>
<name>A0ACB9RVU8_9MYRT</name>
<evidence type="ECO:0000313" key="1">
    <source>
        <dbReference type="EMBL" id="KAI4382538.1"/>
    </source>
</evidence>
<dbReference type="EMBL" id="CM042882">
    <property type="protein sequence ID" value="KAI4382538.1"/>
    <property type="molecule type" value="Genomic_DNA"/>
</dbReference>
<keyword evidence="2" id="KW-1185">Reference proteome</keyword>
<reference evidence="2" key="1">
    <citation type="journal article" date="2023" name="Front. Plant Sci.">
        <title>Chromosomal-level genome assembly of Melastoma candidum provides insights into trichome evolution.</title>
        <authorList>
            <person name="Zhong Y."/>
            <person name="Wu W."/>
            <person name="Sun C."/>
            <person name="Zou P."/>
            <person name="Liu Y."/>
            <person name="Dai S."/>
            <person name="Zhou R."/>
        </authorList>
    </citation>
    <scope>NUCLEOTIDE SEQUENCE [LARGE SCALE GENOMIC DNA]</scope>
</reference>
<comment type="caution">
    <text evidence="1">The sequence shown here is derived from an EMBL/GenBank/DDBJ whole genome shotgun (WGS) entry which is preliminary data.</text>
</comment>
<protein>
    <submittedName>
        <fullName evidence="1">Uncharacterized protein</fullName>
    </submittedName>
</protein>
<sequence>MQRLRLRTCGFACCDPIPQLSVKKALILTNRKWTSSVRDQEKYRLTPKPYQHPMSASIIPRRKNPRRYH</sequence>